<dbReference type="InterPro" id="IPR007867">
    <property type="entry name" value="GMC_OxRtase_C"/>
</dbReference>
<dbReference type="Gene3D" id="3.50.50.60">
    <property type="entry name" value="FAD/NAD(P)-binding domain"/>
    <property type="match status" value="2"/>
</dbReference>
<sequence length="618" mass="69654">MSFKFYISALVVACISYVVYHKYLNTNPSIIKKPERRYDYIVVGAGTAGCVIASRLSEDPNVKVLLVEAGGHMGYFTKIPLTATAAQQGPNDWSFHAKPQKYSSFGMWNQTPVIPRGRGLGGSGQINFLLHGFGLPEDYNRWSQLGFHGWTFKDLKPYFLKAFGTTESEFESPCVAGGYCNESKIPMHLKKIDENNELMNTFKRASSRLTDRYTLFRKATAPVLSGRRHQAFDAYLKPALNRPNLHVMLKTQAVSVRFDDKVASSLYVLEDHKYLNNIFINKEIIICAGAIKTPQILMLSGIGPRDLLKRLKIVPVVENSQVGRNLHDHLNVPLYVSIRKPISVTLAKVFSFFTAWDYYWKGEGYLSFPPVAGIEYKNMSALMLFTMGSTSERLLRDLSNYKPQVFRDMFPFNNDTSKEGFVFLASCVQPRSRGSVSLRDTSTTVPVVVNPNYLHQEYDVQCIVKALRRAERLISTKPFKDIGAKIHWPRVERCLSLWRYSSQDQLGLQRRRKKLKYQKGVERTKPKTITPPKPRRPPSPPDEYLACVTREVAVTGHHVGGTCAGGTVLDNHLRVKGVKGLRVMDASIFPSPISLFPNSVIIGMAEKAVELIKTDGLL</sequence>
<dbReference type="SUPFAM" id="SSF54373">
    <property type="entry name" value="FAD-linked reductases, C-terminal domain"/>
    <property type="match status" value="1"/>
</dbReference>
<dbReference type="PROSITE" id="PS00624">
    <property type="entry name" value="GMC_OXRED_2"/>
    <property type="match status" value="1"/>
</dbReference>
<proteinExistence type="inferred from homology"/>
<dbReference type="EMBL" id="CAJOBZ010000009">
    <property type="protein sequence ID" value="CAF4829164.1"/>
    <property type="molecule type" value="Genomic_DNA"/>
</dbReference>
<dbReference type="PANTHER" id="PTHR11552">
    <property type="entry name" value="GLUCOSE-METHANOL-CHOLINE GMC OXIDOREDUCTASE"/>
    <property type="match status" value="1"/>
</dbReference>
<dbReference type="GO" id="GO:0050660">
    <property type="term" value="F:flavin adenine dinucleotide binding"/>
    <property type="evidence" value="ECO:0007669"/>
    <property type="project" value="InterPro"/>
</dbReference>
<evidence type="ECO:0000256" key="2">
    <source>
        <dbReference type="SAM" id="MobiDB-lite"/>
    </source>
</evidence>
<name>A0A821QN16_9NEOP</name>
<dbReference type="Pfam" id="PF00732">
    <property type="entry name" value="GMC_oxred_N"/>
    <property type="match status" value="1"/>
</dbReference>
<dbReference type="PIRSF" id="PIRSF000137">
    <property type="entry name" value="Alcohol_oxidase"/>
    <property type="match status" value="1"/>
</dbReference>
<feature type="region of interest" description="Disordered" evidence="2">
    <location>
        <begin position="518"/>
        <end position="541"/>
    </location>
</feature>
<evidence type="ECO:0000313" key="4">
    <source>
        <dbReference type="EMBL" id="CAF4829164.1"/>
    </source>
</evidence>
<comment type="caution">
    <text evidence="4">The sequence shown here is derived from an EMBL/GenBank/DDBJ whole genome shotgun (WGS) entry which is preliminary data.</text>
</comment>
<dbReference type="Pfam" id="PF05199">
    <property type="entry name" value="GMC_oxred_C"/>
    <property type="match status" value="1"/>
</dbReference>
<evidence type="ECO:0000256" key="1">
    <source>
        <dbReference type="ARBA" id="ARBA00010790"/>
    </source>
</evidence>
<dbReference type="InterPro" id="IPR000172">
    <property type="entry name" value="GMC_OxRdtase_N"/>
</dbReference>
<dbReference type="PANTHER" id="PTHR11552:SF188">
    <property type="entry name" value="NEITHER INACTIVATION NOR AFTERPOTENTIAL PROTEIN G"/>
    <property type="match status" value="1"/>
</dbReference>
<feature type="domain" description="Glucose-methanol-choline oxidoreductase N-terminal" evidence="3">
    <location>
        <begin position="289"/>
        <end position="303"/>
    </location>
</feature>
<dbReference type="AlphaFoldDB" id="A0A821QN16"/>
<gene>
    <name evidence="4" type="ORF">PMACD_LOCUS5136</name>
</gene>
<dbReference type="Proteomes" id="UP000663880">
    <property type="component" value="Unassembled WGS sequence"/>
</dbReference>
<dbReference type="GO" id="GO:0016614">
    <property type="term" value="F:oxidoreductase activity, acting on CH-OH group of donors"/>
    <property type="evidence" value="ECO:0007669"/>
    <property type="project" value="InterPro"/>
</dbReference>
<evidence type="ECO:0000313" key="5">
    <source>
        <dbReference type="Proteomes" id="UP000663880"/>
    </source>
</evidence>
<dbReference type="InterPro" id="IPR012132">
    <property type="entry name" value="GMC_OxRdtase"/>
</dbReference>
<organism evidence="4 5">
    <name type="scientific">Pieris macdunnoughi</name>
    <dbReference type="NCBI Taxonomy" id="345717"/>
    <lineage>
        <taxon>Eukaryota</taxon>
        <taxon>Metazoa</taxon>
        <taxon>Ecdysozoa</taxon>
        <taxon>Arthropoda</taxon>
        <taxon>Hexapoda</taxon>
        <taxon>Insecta</taxon>
        <taxon>Pterygota</taxon>
        <taxon>Neoptera</taxon>
        <taxon>Endopterygota</taxon>
        <taxon>Lepidoptera</taxon>
        <taxon>Glossata</taxon>
        <taxon>Ditrysia</taxon>
        <taxon>Papilionoidea</taxon>
        <taxon>Pieridae</taxon>
        <taxon>Pierinae</taxon>
        <taxon>Pieris</taxon>
    </lineage>
</organism>
<feature type="compositionally biased region" description="Pro residues" evidence="2">
    <location>
        <begin position="529"/>
        <end position="541"/>
    </location>
</feature>
<accession>A0A821QN16</accession>
<comment type="similarity">
    <text evidence="1">Belongs to the GMC oxidoreductase family.</text>
</comment>
<dbReference type="InterPro" id="IPR036188">
    <property type="entry name" value="FAD/NAD-bd_sf"/>
</dbReference>
<dbReference type="SUPFAM" id="SSF51905">
    <property type="entry name" value="FAD/NAD(P)-binding domain"/>
    <property type="match status" value="1"/>
</dbReference>
<protein>
    <recommendedName>
        <fullName evidence="3">Glucose-methanol-choline oxidoreductase N-terminal domain-containing protein</fullName>
    </recommendedName>
</protein>
<keyword evidence="5" id="KW-1185">Reference proteome</keyword>
<dbReference type="OrthoDB" id="269227at2759"/>
<dbReference type="Gene3D" id="3.30.560.10">
    <property type="entry name" value="Glucose Oxidase, domain 3"/>
    <property type="match status" value="2"/>
</dbReference>
<reference evidence="4" key="1">
    <citation type="submission" date="2021-02" db="EMBL/GenBank/DDBJ databases">
        <authorList>
            <person name="Steward A R."/>
        </authorList>
    </citation>
    <scope>NUCLEOTIDE SEQUENCE</scope>
</reference>
<evidence type="ECO:0000259" key="3">
    <source>
        <dbReference type="PROSITE" id="PS00624"/>
    </source>
</evidence>